<proteinExistence type="predicted"/>
<dbReference type="AlphaFoldDB" id="A0A4V3UNP4"/>
<evidence type="ECO:0000256" key="1">
    <source>
        <dbReference type="SAM" id="SignalP"/>
    </source>
</evidence>
<evidence type="ECO:0000313" key="2">
    <source>
        <dbReference type="EMBL" id="THC91934.1"/>
    </source>
</evidence>
<dbReference type="Proteomes" id="UP000308092">
    <property type="component" value="Unassembled WGS sequence"/>
</dbReference>
<reference evidence="2 3" key="1">
    <citation type="submission" date="2019-03" db="EMBL/GenBank/DDBJ databases">
        <title>The genome sequence of a newly discovered highly antifungal drug resistant Aspergillus species, Aspergillus tanneri NIH 1004.</title>
        <authorList>
            <person name="Mounaud S."/>
            <person name="Singh I."/>
            <person name="Joardar V."/>
            <person name="Pakala S."/>
            <person name="Pakala S."/>
            <person name="Venepally P."/>
            <person name="Hoover J."/>
            <person name="Nierman W."/>
            <person name="Chung J."/>
            <person name="Losada L."/>
        </authorList>
    </citation>
    <scope>NUCLEOTIDE SEQUENCE [LARGE SCALE GENOMIC DNA]</scope>
    <source>
        <strain evidence="2 3">NIH1004</strain>
    </source>
</reference>
<dbReference type="STRING" id="1220188.A0A4V3UNP4"/>
<evidence type="ECO:0000313" key="3">
    <source>
        <dbReference type="Proteomes" id="UP000308092"/>
    </source>
</evidence>
<protein>
    <submittedName>
        <fullName evidence="2">Uncharacterized protein</fullName>
    </submittedName>
</protein>
<feature type="chain" id="PRO_5020678232" evidence="1">
    <location>
        <begin position="18"/>
        <end position="230"/>
    </location>
</feature>
<dbReference type="PANTHER" id="PTHR40640:SF1">
    <property type="entry name" value="ANCHORED GLYCOPROTEIN, PUTATIVE (AFU_ORTHOLOGUE AFUA_8G04860)-RELATED"/>
    <property type="match status" value="1"/>
</dbReference>
<dbReference type="VEuPathDB" id="FungiDB:EYZ11_008589"/>
<dbReference type="PANTHER" id="PTHR40640">
    <property type="entry name" value="ANCHORED GLYCOPROTEIN, PUTATIVE (AFU_ORTHOLOGUE AFUA_8G04860)-RELATED"/>
    <property type="match status" value="1"/>
</dbReference>
<accession>A0A4V3UNP4</accession>
<keyword evidence="3" id="KW-1185">Reference proteome</keyword>
<name>A0A4V3UNP4_9EURO</name>
<comment type="caution">
    <text evidence="2">The sequence shown here is derived from an EMBL/GenBank/DDBJ whole genome shotgun (WGS) entry which is preliminary data.</text>
</comment>
<dbReference type="EMBL" id="SOSA01000371">
    <property type="protein sequence ID" value="THC91934.1"/>
    <property type="molecule type" value="Genomic_DNA"/>
</dbReference>
<feature type="signal peptide" evidence="1">
    <location>
        <begin position="1"/>
        <end position="17"/>
    </location>
</feature>
<keyword evidence="1" id="KW-0732">Signal</keyword>
<gene>
    <name evidence="2" type="ORF">EYZ11_008589</name>
</gene>
<organism evidence="2 3">
    <name type="scientific">Aspergillus tanneri</name>
    <dbReference type="NCBI Taxonomy" id="1220188"/>
    <lineage>
        <taxon>Eukaryota</taxon>
        <taxon>Fungi</taxon>
        <taxon>Dikarya</taxon>
        <taxon>Ascomycota</taxon>
        <taxon>Pezizomycotina</taxon>
        <taxon>Eurotiomycetes</taxon>
        <taxon>Eurotiomycetidae</taxon>
        <taxon>Eurotiales</taxon>
        <taxon>Aspergillaceae</taxon>
        <taxon>Aspergillus</taxon>
        <taxon>Aspergillus subgen. Circumdati</taxon>
    </lineage>
</organism>
<sequence length="230" mass="23295">MKASTIVYWALLGLGSAENAVVSMFLPEIDPQWLAASIVDGNAAATTYSLCGHGTDGFGCGGGVDLTAVQGPKTAGWFFSLSQSDVFVSHGCSVGGTTTATCIHKVSGTGAVSPGVKTDMYAQTEMEYYPVTITAGSVSSVAATAALTSSSSLSDHSVATSVAGRTSKESSSPAIDTATATATPTSAGSMLVVTRYARITVCGTGPALGWILAKRLVETVHPVDNGRSTR</sequence>